<sequence length="70" mass="7440">MSGLCVGAQFVCVCFLSPSALERSLAGVAYQGLITGLLKELRSGGRRQPVATLVIPPVGSFKDSRPETRF</sequence>
<evidence type="ECO:0000313" key="2">
    <source>
        <dbReference type="Proteomes" id="UP001345963"/>
    </source>
</evidence>
<dbReference type="EMBL" id="JAHUTI010020463">
    <property type="protein sequence ID" value="MED6238797.1"/>
    <property type="molecule type" value="Genomic_DNA"/>
</dbReference>
<dbReference type="Proteomes" id="UP001345963">
    <property type="component" value="Unassembled WGS sequence"/>
</dbReference>
<comment type="caution">
    <text evidence="1">The sequence shown here is derived from an EMBL/GenBank/DDBJ whole genome shotgun (WGS) entry which is preliminary data.</text>
</comment>
<accession>A0ABU7AL46</accession>
<keyword evidence="2" id="KW-1185">Reference proteome</keyword>
<proteinExistence type="predicted"/>
<protein>
    <recommendedName>
        <fullName evidence="3">Secreted protein</fullName>
    </recommendedName>
</protein>
<evidence type="ECO:0008006" key="3">
    <source>
        <dbReference type="Google" id="ProtNLM"/>
    </source>
</evidence>
<gene>
    <name evidence="1" type="ORF">ATANTOWER_030019</name>
</gene>
<organism evidence="1 2">
    <name type="scientific">Ataeniobius toweri</name>
    <dbReference type="NCBI Taxonomy" id="208326"/>
    <lineage>
        <taxon>Eukaryota</taxon>
        <taxon>Metazoa</taxon>
        <taxon>Chordata</taxon>
        <taxon>Craniata</taxon>
        <taxon>Vertebrata</taxon>
        <taxon>Euteleostomi</taxon>
        <taxon>Actinopterygii</taxon>
        <taxon>Neopterygii</taxon>
        <taxon>Teleostei</taxon>
        <taxon>Neoteleostei</taxon>
        <taxon>Acanthomorphata</taxon>
        <taxon>Ovalentaria</taxon>
        <taxon>Atherinomorphae</taxon>
        <taxon>Cyprinodontiformes</taxon>
        <taxon>Goodeidae</taxon>
        <taxon>Ataeniobius</taxon>
    </lineage>
</organism>
<evidence type="ECO:0000313" key="1">
    <source>
        <dbReference type="EMBL" id="MED6238797.1"/>
    </source>
</evidence>
<reference evidence="1 2" key="1">
    <citation type="submission" date="2021-07" db="EMBL/GenBank/DDBJ databases">
        <authorList>
            <person name="Palmer J.M."/>
        </authorList>
    </citation>
    <scope>NUCLEOTIDE SEQUENCE [LARGE SCALE GENOMIC DNA]</scope>
    <source>
        <strain evidence="1 2">AT_MEX2019</strain>
        <tissue evidence="1">Muscle</tissue>
    </source>
</reference>
<name>A0ABU7AL46_9TELE</name>